<gene>
    <name evidence="2" type="ORF">CFOLD11_42800</name>
</gene>
<evidence type="ECO:0000256" key="1">
    <source>
        <dbReference type="SAM" id="MobiDB-lite"/>
    </source>
</evidence>
<evidence type="ECO:0000313" key="3">
    <source>
        <dbReference type="Proteomes" id="UP001057868"/>
    </source>
</evidence>
<sequence>MNFGNRSIGKTLPDKKSSKMSFKKKREVTSVIQNTSKLIIIFMKKFRSKDNISIKKKSNNSTEFIFRIIFEDCITNIGKKVSKTIKD</sequence>
<dbReference type="Proteomes" id="UP001057868">
    <property type="component" value="Unassembled WGS sequence"/>
</dbReference>
<protein>
    <submittedName>
        <fullName evidence="2">Uncharacterized protein</fullName>
    </submittedName>
</protein>
<reference evidence="2" key="1">
    <citation type="journal article" date="2023" name="Int. J. Syst. Evol. Microbiol.">
        <title>&lt;i&gt;Clostridium folliculivorans&lt;/i&gt; sp. nov., isolated from soil samples of an organic paddy in Japan.</title>
        <authorList>
            <person name="Tazawa J."/>
            <person name="Kobayashi H."/>
            <person name="Tanizawa Y."/>
            <person name="Uchino A."/>
            <person name="Tanaka F."/>
            <person name="Urashima Y."/>
            <person name="Miura S."/>
            <person name="Sakamoto M."/>
            <person name="Ohkuma M."/>
            <person name="Tohno M."/>
        </authorList>
    </citation>
    <scope>NUCLEOTIDE SEQUENCE</scope>
    <source>
        <strain evidence="2">D1-1</strain>
    </source>
</reference>
<dbReference type="AlphaFoldDB" id="A0A9W6DDD4"/>
<dbReference type="RefSeq" id="WP_261854317.1">
    <property type="nucleotide sequence ID" value="NZ_BQXY01000012.1"/>
</dbReference>
<proteinExistence type="predicted"/>
<dbReference type="EMBL" id="BQXY01000012">
    <property type="protein sequence ID" value="GKU27453.1"/>
    <property type="molecule type" value="Genomic_DNA"/>
</dbReference>
<evidence type="ECO:0000313" key="2">
    <source>
        <dbReference type="EMBL" id="GKU27453.1"/>
    </source>
</evidence>
<organism evidence="2 3">
    <name type="scientific">Clostridium folliculivorans</name>
    <dbReference type="NCBI Taxonomy" id="2886038"/>
    <lineage>
        <taxon>Bacteria</taxon>
        <taxon>Bacillati</taxon>
        <taxon>Bacillota</taxon>
        <taxon>Clostridia</taxon>
        <taxon>Eubacteriales</taxon>
        <taxon>Clostridiaceae</taxon>
        <taxon>Clostridium</taxon>
    </lineage>
</organism>
<keyword evidence="3" id="KW-1185">Reference proteome</keyword>
<accession>A0A9W6DDD4</accession>
<feature type="region of interest" description="Disordered" evidence="1">
    <location>
        <begin position="1"/>
        <end position="21"/>
    </location>
</feature>
<name>A0A9W6DDD4_9CLOT</name>
<comment type="caution">
    <text evidence="2">The sequence shown here is derived from an EMBL/GenBank/DDBJ whole genome shotgun (WGS) entry which is preliminary data.</text>
</comment>